<name>A0A2N3LF83_9BACI</name>
<evidence type="ECO:0000313" key="3">
    <source>
        <dbReference type="Proteomes" id="UP000233440"/>
    </source>
</evidence>
<comment type="caution">
    <text evidence="2">The sequence shown here is derived from an EMBL/GenBank/DDBJ whole genome shotgun (WGS) entry which is preliminary data.</text>
</comment>
<evidence type="ECO:0000313" key="2">
    <source>
        <dbReference type="EMBL" id="PKR83276.1"/>
    </source>
</evidence>
<evidence type="ECO:0000259" key="1">
    <source>
        <dbReference type="Pfam" id="PF14266"/>
    </source>
</evidence>
<dbReference type="AlphaFoldDB" id="A0A2N3LF83"/>
<proteinExistence type="predicted"/>
<gene>
    <name evidence="2" type="ORF">CWO92_19960</name>
</gene>
<reference evidence="2 3" key="1">
    <citation type="submission" date="2017-11" db="EMBL/GenBank/DDBJ databases">
        <title>Bacillus camelliae sp. nov., isolated from pu'er tea.</title>
        <authorList>
            <person name="Niu L."/>
        </authorList>
    </citation>
    <scope>NUCLEOTIDE SEQUENCE [LARGE SCALE GENOMIC DNA]</scope>
    <source>
        <strain evidence="2 3">7578-1</strain>
    </source>
</reference>
<dbReference type="OrthoDB" id="2421008at2"/>
<dbReference type="Proteomes" id="UP000233440">
    <property type="component" value="Unassembled WGS sequence"/>
</dbReference>
<keyword evidence="3" id="KW-1185">Reference proteome</keyword>
<dbReference type="InterPro" id="IPR025647">
    <property type="entry name" value="YceG_bac"/>
</dbReference>
<protein>
    <recommendedName>
        <fullName evidence="1">Putative component of 'biosynthetic module' domain-containing protein</fullName>
    </recommendedName>
</protein>
<dbReference type="EMBL" id="PIQO01000020">
    <property type="protein sequence ID" value="PKR83276.1"/>
    <property type="molecule type" value="Genomic_DNA"/>
</dbReference>
<organism evidence="2 3">
    <name type="scientific">Heyndrickxia camelliae</name>
    <dbReference type="NCBI Taxonomy" id="1707093"/>
    <lineage>
        <taxon>Bacteria</taxon>
        <taxon>Bacillati</taxon>
        <taxon>Bacillota</taxon>
        <taxon>Bacilli</taxon>
        <taxon>Bacillales</taxon>
        <taxon>Bacillaceae</taxon>
        <taxon>Heyndrickxia</taxon>
    </lineage>
</organism>
<feature type="domain" description="Putative component of 'biosynthetic module'" evidence="1">
    <location>
        <begin position="26"/>
        <end position="278"/>
    </location>
</feature>
<sequence>MKMKEFLKGRNGPRVNIHPIKVDLEQQDWKNLLGLPLAERGQYVNADDQVKYIQVTGKILGCPLDEEEYLEFLYSLVHESNVPIHHLDKELDKSISNEVFQSIQRIMNIHHDQKGLSINRFVAFMEGERLLPLKDKGEWYRHYRAAYIELLQIFQSNHPDLLHPDFRRLIVDTVKWSWNHIHPWVKEMDMEKEVPRILWFGNATKSQSYFLYFLILLGFDVLIIHPEGKDVLVDFKDDTISKFKYPSTKPLMPYPQEKPVRKSTVAKKASQEMERVLHSDNSLLYKPWQFRSYKPKSITLKTTYDEIFLIMREKAFIRPSFEVKNETVYIPSIFAKVLGISLNQKEYWSRIQEITDFDLLSLYTRFPIAKEVKGNPLYHYQNALTDGKLDPMKMLKANWWRYKQMPDGLQLGLASAISRYVDKALLNKLDHETEEQLKLYMFSAVLELPETIIKLLQQFDYSQTVPRIVIYNNGNCGQLARSDAALLLLLNEVGIDILLYNPTGQNDIELFIDSSLFDAHWLEEVSFNEDFEKHRNKPGILIKKFIHKLF</sequence>
<dbReference type="Pfam" id="PF14266">
    <property type="entry name" value="YceG_bac"/>
    <property type="match status" value="2"/>
</dbReference>
<feature type="domain" description="Putative component of 'biosynthetic module'" evidence="1">
    <location>
        <begin position="301"/>
        <end position="534"/>
    </location>
</feature>
<accession>A0A2N3LF83</accession>